<dbReference type="Proteomes" id="UP000285773">
    <property type="component" value="Unassembled WGS sequence"/>
</dbReference>
<name>A0A414CJ12_STRPA</name>
<dbReference type="InterPro" id="IPR018958">
    <property type="entry name" value="Knr4/Smi1-like_dom"/>
</dbReference>
<evidence type="ECO:0000259" key="1">
    <source>
        <dbReference type="SMART" id="SM00860"/>
    </source>
</evidence>
<protein>
    <submittedName>
        <fullName evidence="2">SMI1/KNR4 family protein</fullName>
    </submittedName>
</protein>
<evidence type="ECO:0000313" key="3">
    <source>
        <dbReference type="Proteomes" id="UP000285773"/>
    </source>
</evidence>
<dbReference type="Gene3D" id="3.40.1580.10">
    <property type="entry name" value="SMI1/KNR4-like"/>
    <property type="match status" value="1"/>
</dbReference>
<proteinExistence type="predicted"/>
<evidence type="ECO:0000313" key="2">
    <source>
        <dbReference type="EMBL" id="RHC94943.1"/>
    </source>
</evidence>
<dbReference type="EMBL" id="QSIO01000002">
    <property type="protein sequence ID" value="RHC94943.1"/>
    <property type="molecule type" value="Genomic_DNA"/>
</dbReference>
<reference evidence="2 3" key="1">
    <citation type="submission" date="2018-08" db="EMBL/GenBank/DDBJ databases">
        <title>A genome reference for cultivated species of the human gut microbiota.</title>
        <authorList>
            <person name="Zou Y."/>
            <person name="Xue W."/>
            <person name="Luo G."/>
        </authorList>
    </citation>
    <scope>NUCLEOTIDE SEQUENCE [LARGE SCALE GENOMIC DNA]</scope>
    <source>
        <strain evidence="2 3">AM33-3BH</strain>
    </source>
</reference>
<sequence>MERETQKGEGMLVLTDTDPAVSREDLLQFEEFLGKKLPEAMKDFYLQYNGGQPQVRGVHDDYHLFPFNSFDSLEEMRKSMKWFDDEAVPAGFKATDLLHFAYDPGSGNYALSLRAEDYGKVYFYVLEEIAELYGQWQSFEDFLNSFVEE</sequence>
<dbReference type="InterPro" id="IPR037883">
    <property type="entry name" value="Knr4/Smi1-like_sf"/>
</dbReference>
<dbReference type="SMART" id="SM00860">
    <property type="entry name" value="SMI1_KNR4"/>
    <property type="match status" value="1"/>
</dbReference>
<accession>A0A414CJ12</accession>
<comment type="caution">
    <text evidence="2">The sequence shown here is derived from an EMBL/GenBank/DDBJ whole genome shotgun (WGS) entry which is preliminary data.</text>
</comment>
<organism evidence="2 3">
    <name type="scientific">Streptococcus parasanguinis</name>
    <dbReference type="NCBI Taxonomy" id="1318"/>
    <lineage>
        <taxon>Bacteria</taxon>
        <taxon>Bacillati</taxon>
        <taxon>Bacillota</taxon>
        <taxon>Bacilli</taxon>
        <taxon>Lactobacillales</taxon>
        <taxon>Streptococcaceae</taxon>
        <taxon>Streptococcus</taxon>
    </lineage>
</organism>
<dbReference type="RefSeq" id="WP_118095761.1">
    <property type="nucleotide sequence ID" value="NZ_QSIO01000002.1"/>
</dbReference>
<gene>
    <name evidence="2" type="ORF">DW820_06290</name>
</gene>
<dbReference type="SUPFAM" id="SSF160631">
    <property type="entry name" value="SMI1/KNR4-like"/>
    <property type="match status" value="1"/>
</dbReference>
<dbReference type="AlphaFoldDB" id="A0A414CJ12"/>
<dbReference type="Pfam" id="PF09346">
    <property type="entry name" value="SMI1_KNR4"/>
    <property type="match status" value="1"/>
</dbReference>
<feature type="domain" description="Knr4/Smi1-like" evidence="1">
    <location>
        <begin position="20"/>
        <end position="145"/>
    </location>
</feature>